<evidence type="ECO:0000313" key="3">
    <source>
        <dbReference type="Proteomes" id="UP001445076"/>
    </source>
</evidence>
<comment type="similarity">
    <text evidence="1">Belongs to the gonadal family.</text>
</comment>
<dbReference type="Proteomes" id="UP001445076">
    <property type="component" value="Unassembled WGS sequence"/>
</dbReference>
<dbReference type="EMBL" id="JARKIK010000044">
    <property type="protein sequence ID" value="KAK8736539.1"/>
    <property type="molecule type" value="Genomic_DNA"/>
</dbReference>
<protein>
    <recommendedName>
        <fullName evidence="4">Gonadal protein gdl</fullName>
    </recommendedName>
</protein>
<evidence type="ECO:0000256" key="1">
    <source>
        <dbReference type="ARBA" id="ARBA00005939"/>
    </source>
</evidence>
<dbReference type="PANTHER" id="PTHR13054:SF2">
    <property type="entry name" value="PROTEIN DGCR6"/>
    <property type="match status" value="1"/>
</dbReference>
<evidence type="ECO:0008006" key="4">
    <source>
        <dbReference type="Google" id="ProtNLM"/>
    </source>
</evidence>
<dbReference type="Pfam" id="PF07324">
    <property type="entry name" value="DGCR6"/>
    <property type="match status" value="1"/>
</dbReference>
<keyword evidence="3" id="KW-1185">Reference proteome</keyword>
<sequence length="191" mass="21949">MHSVGDNSSDTQERLYKMLEKLQTLARDIPPKFQQRLPYDLLSSLAHVLLNNTVFEIVQELAELQHMTEKSLHQQRSQMINKHKGEREALLKSQHEELLAAERQGKAHVASRLPRLHKEQLSQLDARQAQEVADIHVRIQQVLDQKVTEQQSTLQQVGVPGFHETDNPMEIKVQMFIMGFIVRIGGIKVPL</sequence>
<dbReference type="PANTHER" id="PTHR13054">
    <property type="entry name" value="DIGEORGE SYNDROME CRITICAL REGION 6 DGCR6 FAMILY MEMBER"/>
    <property type="match status" value="1"/>
</dbReference>
<organism evidence="2 3">
    <name type="scientific">Cherax quadricarinatus</name>
    <name type="common">Australian red claw crayfish</name>
    <dbReference type="NCBI Taxonomy" id="27406"/>
    <lineage>
        <taxon>Eukaryota</taxon>
        <taxon>Metazoa</taxon>
        <taxon>Ecdysozoa</taxon>
        <taxon>Arthropoda</taxon>
        <taxon>Crustacea</taxon>
        <taxon>Multicrustacea</taxon>
        <taxon>Malacostraca</taxon>
        <taxon>Eumalacostraca</taxon>
        <taxon>Eucarida</taxon>
        <taxon>Decapoda</taxon>
        <taxon>Pleocyemata</taxon>
        <taxon>Astacidea</taxon>
        <taxon>Parastacoidea</taxon>
        <taxon>Parastacidae</taxon>
        <taxon>Cherax</taxon>
    </lineage>
</organism>
<dbReference type="AlphaFoldDB" id="A0AAW0X879"/>
<comment type="caution">
    <text evidence="2">The sequence shown here is derived from an EMBL/GenBank/DDBJ whole genome shotgun (WGS) entry which is preliminary data.</text>
</comment>
<gene>
    <name evidence="2" type="ORF">OTU49_005060</name>
</gene>
<proteinExistence type="inferred from homology"/>
<accession>A0AAW0X879</accession>
<name>A0AAW0X879_CHEQU</name>
<reference evidence="2 3" key="1">
    <citation type="journal article" date="2024" name="BMC Genomics">
        <title>Genome assembly of redclaw crayfish (Cherax quadricarinatus) provides insights into its immune adaptation and hypoxia tolerance.</title>
        <authorList>
            <person name="Liu Z."/>
            <person name="Zheng J."/>
            <person name="Li H."/>
            <person name="Fang K."/>
            <person name="Wang S."/>
            <person name="He J."/>
            <person name="Zhou D."/>
            <person name="Weng S."/>
            <person name="Chi M."/>
            <person name="Gu Z."/>
            <person name="He J."/>
            <person name="Li F."/>
            <person name="Wang M."/>
        </authorList>
    </citation>
    <scope>NUCLEOTIDE SEQUENCE [LARGE SCALE GENOMIC DNA]</scope>
    <source>
        <strain evidence="2">ZL_2023a</strain>
    </source>
</reference>
<dbReference type="InterPro" id="IPR010849">
    <property type="entry name" value="Gonadal"/>
</dbReference>
<evidence type="ECO:0000313" key="2">
    <source>
        <dbReference type="EMBL" id="KAK8736539.1"/>
    </source>
</evidence>